<feature type="active site" description="Nucleophile; methyl group acceptor" evidence="9">
    <location>
        <position position="124"/>
    </location>
</feature>
<accession>A0A941I0D2</accession>
<evidence type="ECO:0000256" key="4">
    <source>
        <dbReference type="ARBA" id="ARBA00022603"/>
    </source>
</evidence>
<dbReference type="InterPro" id="IPR023546">
    <property type="entry name" value="MGMT"/>
</dbReference>
<dbReference type="EC" id="2.1.1.63" evidence="9"/>
<dbReference type="Gene3D" id="1.10.10.10">
    <property type="entry name" value="Winged helix-like DNA-binding domain superfamily/Winged helix DNA-binding domain"/>
    <property type="match status" value="1"/>
</dbReference>
<keyword evidence="4 9" id="KW-0489">Methyltransferase</keyword>
<feature type="domain" description="Methylated-DNA-[protein]-cysteine S-methyltransferase DNA binding" evidence="10">
    <location>
        <begin position="72"/>
        <end position="152"/>
    </location>
</feature>
<evidence type="ECO:0000256" key="9">
    <source>
        <dbReference type="HAMAP-Rule" id="MF_00772"/>
    </source>
</evidence>
<dbReference type="GO" id="GO:0006307">
    <property type="term" value="P:DNA alkylation repair"/>
    <property type="evidence" value="ECO:0007669"/>
    <property type="project" value="UniProtKB-UniRule"/>
</dbReference>
<dbReference type="PANTHER" id="PTHR10815">
    <property type="entry name" value="METHYLATED-DNA--PROTEIN-CYSTEINE METHYLTRANSFERASE"/>
    <property type="match status" value="1"/>
</dbReference>
<evidence type="ECO:0000259" key="10">
    <source>
        <dbReference type="Pfam" id="PF01035"/>
    </source>
</evidence>
<keyword evidence="5 9" id="KW-0808">Transferase</keyword>
<dbReference type="EMBL" id="JAGSNF010000015">
    <property type="protein sequence ID" value="MBR7743795.1"/>
    <property type="molecule type" value="Genomic_DNA"/>
</dbReference>
<dbReference type="InterPro" id="IPR014048">
    <property type="entry name" value="MethylDNA_cys_MeTrfase_DNA-bd"/>
</dbReference>
<dbReference type="SUPFAM" id="SSF53155">
    <property type="entry name" value="Methylated DNA-protein cysteine methyltransferase domain"/>
    <property type="match status" value="1"/>
</dbReference>
<dbReference type="NCBIfam" id="TIGR00589">
    <property type="entry name" value="ogt"/>
    <property type="match status" value="1"/>
</dbReference>
<dbReference type="InterPro" id="IPR036388">
    <property type="entry name" value="WH-like_DNA-bd_sf"/>
</dbReference>
<dbReference type="HAMAP" id="MF_00772">
    <property type="entry name" value="OGT"/>
    <property type="match status" value="1"/>
</dbReference>
<keyword evidence="13" id="KW-1185">Reference proteome</keyword>
<evidence type="ECO:0000256" key="1">
    <source>
        <dbReference type="ARBA" id="ARBA00001286"/>
    </source>
</evidence>
<dbReference type="InterPro" id="IPR008332">
    <property type="entry name" value="MethylG_MeTrfase_N"/>
</dbReference>
<dbReference type="InterPro" id="IPR001497">
    <property type="entry name" value="MethylDNA_cys_MeTrfase_AS"/>
</dbReference>
<comment type="subcellular location">
    <subcellularLocation>
        <location evidence="9">Cytoplasm</location>
    </subcellularLocation>
</comment>
<dbReference type="RefSeq" id="WP_211603053.1">
    <property type="nucleotide sequence ID" value="NZ_JAGSNF010000015.1"/>
</dbReference>
<dbReference type="Gene3D" id="3.30.160.70">
    <property type="entry name" value="Methylated DNA-protein cysteine methyltransferase domain"/>
    <property type="match status" value="1"/>
</dbReference>
<evidence type="ECO:0000256" key="6">
    <source>
        <dbReference type="ARBA" id="ARBA00022763"/>
    </source>
</evidence>
<comment type="similarity">
    <text evidence="2 9">Belongs to the MGMT family.</text>
</comment>
<evidence type="ECO:0000313" key="13">
    <source>
        <dbReference type="Proteomes" id="UP000677016"/>
    </source>
</evidence>
<proteinExistence type="inferred from homology"/>
<reference evidence="12" key="1">
    <citation type="submission" date="2021-04" db="EMBL/GenBank/DDBJ databases">
        <title>Phycicoccus avicenniae sp. nov., a novel endophytic actinomycetes isolated from branch of Avicennia mariana.</title>
        <authorList>
            <person name="Tuo L."/>
        </authorList>
    </citation>
    <scope>NUCLEOTIDE SEQUENCE</scope>
    <source>
        <strain evidence="12">BSK3Z-2</strain>
    </source>
</reference>
<protein>
    <recommendedName>
        <fullName evidence="9">Methylated-DNA--protein-cysteine methyltransferase</fullName>
        <ecNumber evidence="9">2.1.1.63</ecNumber>
    </recommendedName>
    <alternativeName>
        <fullName evidence="9">6-O-methylguanine-DNA methyltransferase</fullName>
        <shortName evidence="9">MGMT</shortName>
    </alternativeName>
    <alternativeName>
        <fullName evidence="9">O-6-methylguanine-DNA-alkyltransferase</fullName>
    </alternativeName>
</protein>
<dbReference type="Proteomes" id="UP000677016">
    <property type="component" value="Unassembled WGS sequence"/>
</dbReference>
<comment type="catalytic activity">
    <reaction evidence="8 9">
        <text>a 6-O-methyl-2'-deoxyguanosine in DNA + L-cysteinyl-[protein] = S-methyl-L-cysteinyl-[protein] + a 2'-deoxyguanosine in DNA</text>
        <dbReference type="Rhea" id="RHEA:24000"/>
        <dbReference type="Rhea" id="RHEA-COMP:10131"/>
        <dbReference type="Rhea" id="RHEA-COMP:10132"/>
        <dbReference type="Rhea" id="RHEA-COMP:11367"/>
        <dbReference type="Rhea" id="RHEA-COMP:11368"/>
        <dbReference type="ChEBI" id="CHEBI:29950"/>
        <dbReference type="ChEBI" id="CHEBI:82612"/>
        <dbReference type="ChEBI" id="CHEBI:85445"/>
        <dbReference type="ChEBI" id="CHEBI:85448"/>
        <dbReference type="EC" id="2.1.1.63"/>
    </reaction>
</comment>
<evidence type="ECO:0000256" key="7">
    <source>
        <dbReference type="ARBA" id="ARBA00023204"/>
    </source>
</evidence>
<keyword evidence="7 9" id="KW-0234">DNA repair</keyword>
<evidence type="ECO:0000256" key="8">
    <source>
        <dbReference type="ARBA" id="ARBA00049348"/>
    </source>
</evidence>
<organism evidence="12 13">
    <name type="scientific">Phycicoccus avicenniae</name>
    <dbReference type="NCBI Taxonomy" id="2828860"/>
    <lineage>
        <taxon>Bacteria</taxon>
        <taxon>Bacillati</taxon>
        <taxon>Actinomycetota</taxon>
        <taxon>Actinomycetes</taxon>
        <taxon>Micrococcales</taxon>
        <taxon>Intrasporangiaceae</taxon>
        <taxon>Phycicoccus</taxon>
    </lineage>
</organism>
<keyword evidence="3 9" id="KW-0963">Cytoplasm</keyword>
<comment type="caution">
    <text evidence="12">The sequence shown here is derived from an EMBL/GenBank/DDBJ whole genome shotgun (WGS) entry which is preliminary data.</text>
</comment>
<evidence type="ECO:0000256" key="5">
    <source>
        <dbReference type="ARBA" id="ARBA00022679"/>
    </source>
</evidence>
<feature type="domain" description="Methylguanine DNA methyltransferase ribonuclease-like" evidence="11">
    <location>
        <begin position="10"/>
        <end position="68"/>
    </location>
</feature>
<evidence type="ECO:0000259" key="11">
    <source>
        <dbReference type="Pfam" id="PF02870"/>
    </source>
</evidence>
<dbReference type="PANTHER" id="PTHR10815:SF5">
    <property type="entry name" value="METHYLATED-DNA--PROTEIN-CYSTEINE METHYLTRANSFERASE"/>
    <property type="match status" value="1"/>
</dbReference>
<dbReference type="Pfam" id="PF02870">
    <property type="entry name" value="Methyltransf_1N"/>
    <property type="match status" value="1"/>
</dbReference>
<comment type="miscellaneous">
    <text evidence="9">This enzyme catalyzes only one turnover and therefore is not strictly catalytic. According to one definition, an enzyme is a biocatalyst that acts repeatedly and over many reaction cycles.</text>
</comment>
<gene>
    <name evidence="12" type="ORF">KC207_10885</name>
</gene>
<evidence type="ECO:0000256" key="2">
    <source>
        <dbReference type="ARBA" id="ARBA00008711"/>
    </source>
</evidence>
<comment type="catalytic activity">
    <reaction evidence="1 9">
        <text>a 4-O-methyl-thymidine in DNA + L-cysteinyl-[protein] = a thymidine in DNA + S-methyl-L-cysteinyl-[protein]</text>
        <dbReference type="Rhea" id="RHEA:53428"/>
        <dbReference type="Rhea" id="RHEA-COMP:10131"/>
        <dbReference type="Rhea" id="RHEA-COMP:10132"/>
        <dbReference type="Rhea" id="RHEA-COMP:13555"/>
        <dbReference type="Rhea" id="RHEA-COMP:13556"/>
        <dbReference type="ChEBI" id="CHEBI:29950"/>
        <dbReference type="ChEBI" id="CHEBI:82612"/>
        <dbReference type="ChEBI" id="CHEBI:137386"/>
        <dbReference type="ChEBI" id="CHEBI:137387"/>
        <dbReference type="EC" id="2.1.1.63"/>
    </reaction>
</comment>
<dbReference type="AlphaFoldDB" id="A0A941I0D2"/>
<keyword evidence="6 9" id="KW-0227">DNA damage</keyword>
<dbReference type="InterPro" id="IPR036631">
    <property type="entry name" value="MGMT_N_sf"/>
</dbReference>
<dbReference type="GO" id="GO:0032259">
    <property type="term" value="P:methylation"/>
    <property type="evidence" value="ECO:0007669"/>
    <property type="project" value="UniProtKB-KW"/>
</dbReference>
<evidence type="ECO:0000313" key="12">
    <source>
        <dbReference type="EMBL" id="MBR7743795.1"/>
    </source>
</evidence>
<evidence type="ECO:0000256" key="3">
    <source>
        <dbReference type="ARBA" id="ARBA00022490"/>
    </source>
</evidence>
<dbReference type="PROSITE" id="PS00374">
    <property type="entry name" value="MGMT"/>
    <property type="match status" value="1"/>
</dbReference>
<dbReference type="GO" id="GO:0005737">
    <property type="term" value="C:cytoplasm"/>
    <property type="evidence" value="ECO:0007669"/>
    <property type="project" value="UniProtKB-SubCell"/>
</dbReference>
<dbReference type="Pfam" id="PF01035">
    <property type="entry name" value="DNA_binding_1"/>
    <property type="match status" value="1"/>
</dbReference>
<dbReference type="FunFam" id="1.10.10.10:FF:000214">
    <property type="entry name" value="Methylated-DNA--protein-cysteine methyltransferase"/>
    <property type="match status" value="1"/>
</dbReference>
<comment type="function">
    <text evidence="9">Involved in the cellular defense against the biological effects of O6-methylguanine (O6-MeG) and O4-methylthymine (O4-MeT) in DNA. Repairs the methylated nucleobase in DNA by stoichiometrically transferring the methyl group to a cysteine residue in the enzyme. This is a suicide reaction: the enzyme is irreversibly inactivated.</text>
</comment>
<dbReference type="InterPro" id="IPR036217">
    <property type="entry name" value="MethylDNA_cys_MeTrfase_DNAb"/>
</dbReference>
<dbReference type="GO" id="GO:0003908">
    <property type="term" value="F:methylated-DNA-[protein]-cysteine S-methyltransferase activity"/>
    <property type="evidence" value="ECO:0007669"/>
    <property type="project" value="UniProtKB-UniRule"/>
</dbReference>
<dbReference type="CDD" id="cd06445">
    <property type="entry name" value="ATase"/>
    <property type="match status" value="1"/>
</dbReference>
<dbReference type="SUPFAM" id="SSF46767">
    <property type="entry name" value="Methylated DNA-protein cysteine methyltransferase, C-terminal domain"/>
    <property type="match status" value="1"/>
</dbReference>
<name>A0A941I0D2_9MICO</name>
<sequence length="160" mass="16603">MSDPGLVVGSPVGPLALVEDDGGLAEIRFDADPAALGGRPTPLLGLVARQLQEYFTGERRVFDLPLRPRGTEFQSRVWEAVGRVPWGTTTTYGDVAHALGLAAGSARAVGAANGANPLPIVVPCHRVVGGDGTLTGYAGGLPRKEALLRLEGLGPQDPLF</sequence>